<dbReference type="EMBL" id="AUXW01000138">
    <property type="protein sequence ID" value="KKE84271.1"/>
    <property type="molecule type" value="Genomic_DNA"/>
</dbReference>
<protein>
    <submittedName>
        <fullName evidence="2">Uncharacterized protein</fullName>
    </submittedName>
</protein>
<reference evidence="2 3" key="1">
    <citation type="journal article" date="2015" name="BMC Genomics">
        <title>Genome mining reveals unlocked bioactive potential of marine Gram-negative bacteria.</title>
        <authorList>
            <person name="Machado H."/>
            <person name="Sonnenschein E.C."/>
            <person name="Melchiorsen J."/>
            <person name="Gram L."/>
        </authorList>
    </citation>
    <scope>NUCLEOTIDE SEQUENCE [LARGE SCALE GENOMIC DNA]</scope>
    <source>
        <strain evidence="2 3">S4054</strain>
    </source>
</reference>
<name>A0A0F6AEM9_9GAMM</name>
<gene>
    <name evidence="2" type="ORF">N479_10250</name>
</gene>
<keyword evidence="1" id="KW-1133">Transmembrane helix</keyword>
<evidence type="ECO:0000313" key="3">
    <source>
        <dbReference type="Proteomes" id="UP000033434"/>
    </source>
</evidence>
<feature type="transmembrane region" description="Helical" evidence="1">
    <location>
        <begin position="35"/>
        <end position="56"/>
    </location>
</feature>
<dbReference type="AlphaFoldDB" id="A0A0F6AEM9"/>
<dbReference type="Proteomes" id="UP000033434">
    <property type="component" value="Unassembled WGS sequence"/>
</dbReference>
<comment type="caution">
    <text evidence="2">The sequence shown here is derived from an EMBL/GenBank/DDBJ whole genome shotgun (WGS) entry which is preliminary data.</text>
</comment>
<keyword evidence="1" id="KW-0812">Transmembrane</keyword>
<keyword evidence="1" id="KW-0472">Membrane</keyword>
<evidence type="ECO:0000256" key="1">
    <source>
        <dbReference type="SAM" id="Phobius"/>
    </source>
</evidence>
<organism evidence="2 3">
    <name type="scientific">Pseudoalteromonas luteoviolacea S4054</name>
    <dbReference type="NCBI Taxonomy" id="1129367"/>
    <lineage>
        <taxon>Bacteria</taxon>
        <taxon>Pseudomonadati</taxon>
        <taxon>Pseudomonadota</taxon>
        <taxon>Gammaproteobacteria</taxon>
        <taxon>Alteromonadales</taxon>
        <taxon>Pseudoalteromonadaceae</taxon>
        <taxon>Pseudoalteromonas</taxon>
    </lineage>
</organism>
<proteinExistence type="predicted"/>
<evidence type="ECO:0000313" key="2">
    <source>
        <dbReference type="EMBL" id="KKE84271.1"/>
    </source>
</evidence>
<accession>A0A0F6AEM9</accession>
<sequence length="59" mass="6570">MSFFFESSALDAPEKAIASADKSIGYLVLNERMNFPYNLIIARILLQVITIINGVFGVF</sequence>